<dbReference type="EMBL" id="BRZC01000003">
    <property type="protein sequence ID" value="GLC84193.1"/>
    <property type="molecule type" value="Genomic_DNA"/>
</dbReference>
<reference evidence="2" key="1">
    <citation type="submission" date="2022-08" db="EMBL/GenBank/DDBJ databases">
        <title>Draft genome sequence of Microbacterium arabinogalactanolyticum JCM 9171.</title>
        <authorList>
            <person name="Fujita K."/>
            <person name="Ishiwata A."/>
            <person name="Fushinobu S."/>
        </authorList>
    </citation>
    <scope>NUCLEOTIDE SEQUENCE</scope>
    <source>
        <strain evidence="2">JCM 9171</strain>
    </source>
</reference>
<proteinExistence type="predicted"/>
<keyword evidence="1" id="KW-0812">Transmembrane</keyword>
<protein>
    <submittedName>
        <fullName evidence="2">Uncharacterized protein</fullName>
    </submittedName>
</protein>
<dbReference type="Proteomes" id="UP001165068">
    <property type="component" value="Unassembled WGS sequence"/>
</dbReference>
<feature type="transmembrane region" description="Helical" evidence="1">
    <location>
        <begin position="17"/>
        <end position="40"/>
    </location>
</feature>
<keyword evidence="1" id="KW-0472">Membrane</keyword>
<dbReference type="RefSeq" id="WP_285631625.1">
    <property type="nucleotide sequence ID" value="NZ_BAAAUK010000003.1"/>
</dbReference>
<gene>
    <name evidence="2" type="ORF">MIAR_07810</name>
</gene>
<evidence type="ECO:0000256" key="1">
    <source>
        <dbReference type="SAM" id="Phobius"/>
    </source>
</evidence>
<accession>A0ABQ5NFF4</accession>
<keyword evidence="1" id="KW-1133">Transmembrane helix</keyword>
<evidence type="ECO:0000313" key="2">
    <source>
        <dbReference type="EMBL" id="GLC84193.1"/>
    </source>
</evidence>
<organism evidence="2 3">
    <name type="scientific">Microbacterium arabinogalactanolyticum</name>
    <dbReference type="NCBI Taxonomy" id="69365"/>
    <lineage>
        <taxon>Bacteria</taxon>
        <taxon>Bacillati</taxon>
        <taxon>Actinomycetota</taxon>
        <taxon>Actinomycetes</taxon>
        <taxon>Micrococcales</taxon>
        <taxon>Microbacteriaceae</taxon>
        <taxon>Microbacterium</taxon>
    </lineage>
</organism>
<name>A0ABQ5NFF4_9MICO</name>
<sequence>MTAPQNASAPRDLRRGLLIALSIAAVVLVASTITTGILLFGMLGQRPAAAPAASASPSPTATREPQTVHGIPVSVRDTALEFGTWVAEPWVDGETRLFAPLSNPSKTQAVSIFYDVTAYDAKGHILDRTLASADLLPGDEGVFSSSSLRAEPDDIAEIVIEQTRISAAASPYTGEISEPQVTADRESGAVDFVIPSSLSPDLDRPWVDVIALVDGEIIGQCEAVTAEGARPFTGRCYLQPTAKGVAETPENHFMTLPENAEVRAFLRVELELE</sequence>
<evidence type="ECO:0000313" key="3">
    <source>
        <dbReference type="Proteomes" id="UP001165068"/>
    </source>
</evidence>
<comment type="caution">
    <text evidence="2">The sequence shown here is derived from an EMBL/GenBank/DDBJ whole genome shotgun (WGS) entry which is preliminary data.</text>
</comment>
<keyword evidence="3" id="KW-1185">Reference proteome</keyword>